<dbReference type="Proteomes" id="UP000224634">
    <property type="component" value="Unassembled WGS sequence"/>
</dbReference>
<keyword evidence="12" id="KW-1185">Reference proteome</keyword>
<accession>A0A2B7Y7A1</accession>
<feature type="compositionally biased region" description="Polar residues" evidence="8">
    <location>
        <begin position="381"/>
        <end position="393"/>
    </location>
</feature>
<comment type="caution">
    <text evidence="11">The sequence shown here is derived from an EMBL/GenBank/DDBJ whole genome shotgun (WGS) entry which is preliminary data.</text>
</comment>
<keyword evidence="7 9" id="KW-0472">Membrane</keyword>
<feature type="transmembrane region" description="Helical" evidence="9">
    <location>
        <begin position="115"/>
        <end position="135"/>
    </location>
</feature>
<feature type="compositionally biased region" description="Polar residues" evidence="8">
    <location>
        <begin position="44"/>
        <end position="55"/>
    </location>
</feature>
<dbReference type="GO" id="GO:0000329">
    <property type="term" value="C:fungal-type vacuole membrane"/>
    <property type="evidence" value="ECO:0007669"/>
    <property type="project" value="TreeGrafter"/>
</dbReference>
<feature type="transmembrane region" description="Helical" evidence="9">
    <location>
        <begin position="180"/>
        <end position="201"/>
    </location>
</feature>
<dbReference type="Gene3D" id="1.20.1420.30">
    <property type="entry name" value="NCX, central ion-binding region"/>
    <property type="match status" value="2"/>
</dbReference>
<feature type="compositionally biased region" description="Basic residues" evidence="8">
    <location>
        <begin position="356"/>
        <end position="372"/>
    </location>
</feature>
<feature type="domain" description="Sodium/calcium exchanger membrane region" evidence="10">
    <location>
        <begin position="615"/>
        <end position="758"/>
    </location>
</feature>
<feature type="transmembrane region" description="Helical" evidence="9">
    <location>
        <begin position="251"/>
        <end position="270"/>
    </location>
</feature>
<dbReference type="InterPro" id="IPR004837">
    <property type="entry name" value="NaCa_Exmemb"/>
</dbReference>
<feature type="transmembrane region" description="Helical" evidence="9">
    <location>
        <begin position="147"/>
        <end position="168"/>
    </location>
</feature>
<dbReference type="PANTHER" id="PTHR31503">
    <property type="entry name" value="VACUOLAR CALCIUM ION TRANSPORTER"/>
    <property type="match status" value="1"/>
</dbReference>
<feature type="region of interest" description="Disordered" evidence="8">
    <location>
        <begin position="534"/>
        <end position="575"/>
    </location>
</feature>
<keyword evidence="5 9" id="KW-1133">Transmembrane helix</keyword>
<evidence type="ECO:0000256" key="3">
    <source>
        <dbReference type="ARBA" id="ARBA00022448"/>
    </source>
</evidence>
<feature type="transmembrane region" description="Helical" evidence="9">
    <location>
        <begin position="710"/>
        <end position="733"/>
    </location>
</feature>
<name>A0A2B7Y7A1_POLH7</name>
<feature type="region of interest" description="Disordered" evidence="8">
    <location>
        <begin position="415"/>
        <end position="469"/>
    </location>
</feature>
<feature type="region of interest" description="Disordered" evidence="8">
    <location>
        <begin position="328"/>
        <end position="403"/>
    </location>
</feature>
<evidence type="ECO:0000256" key="9">
    <source>
        <dbReference type="SAM" id="Phobius"/>
    </source>
</evidence>
<evidence type="ECO:0000256" key="2">
    <source>
        <dbReference type="ARBA" id="ARBA00008170"/>
    </source>
</evidence>
<feature type="domain" description="Sodium/calcium exchanger membrane region" evidence="10">
    <location>
        <begin position="148"/>
        <end position="302"/>
    </location>
</feature>
<dbReference type="OrthoDB" id="1699231at2759"/>
<feature type="transmembrane region" description="Helical" evidence="9">
    <location>
        <begin position="615"/>
        <end position="634"/>
    </location>
</feature>
<comment type="subcellular location">
    <subcellularLocation>
        <location evidence="1">Endomembrane system</location>
        <topology evidence="1">Multi-pass membrane protein</topology>
    </subcellularLocation>
</comment>
<dbReference type="GO" id="GO:0006874">
    <property type="term" value="P:intracellular calcium ion homeostasis"/>
    <property type="evidence" value="ECO:0007669"/>
    <property type="project" value="TreeGrafter"/>
</dbReference>
<feature type="transmembrane region" description="Helical" evidence="9">
    <location>
        <begin position="740"/>
        <end position="760"/>
    </location>
</feature>
<evidence type="ECO:0000256" key="1">
    <source>
        <dbReference type="ARBA" id="ARBA00004127"/>
    </source>
</evidence>
<feature type="transmembrane region" description="Helical" evidence="9">
    <location>
        <begin position="282"/>
        <end position="300"/>
    </location>
</feature>
<keyword evidence="4 9" id="KW-0812">Transmembrane</keyword>
<protein>
    <submittedName>
        <fullName evidence="11">Calcium/proton exchanger</fullName>
    </submittedName>
</protein>
<dbReference type="EMBL" id="PDNA01000069">
    <property type="protein sequence ID" value="PGH16923.1"/>
    <property type="molecule type" value="Genomic_DNA"/>
</dbReference>
<feature type="transmembrane region" description="Helical" evidence="9">
    <location>
        <begin position="679"/>
        <end position="704"/>
    </location>
</feature>
<keyword evidence="3" id="KW-0813">Transport</keyword>
<dbReference type="GO" id="GO:0012505">
    <property type="term" value="C:endomembrane system"/>
    <property type="evidence" value="ECO:0007669"/>
    <property type="project" value="UniProtKB-SubCell"/>
</dbReference>
<evidence type="ECO:0000256" key="8">
    <source>
        <dbReference type="SAM" id="MobiDB-lite"/>
    </source>
</evidence>
<dbReference type="InterPro" id="IPR044880">
    <property type="entry name" value="NCX_ion-bd_dom_sf"/>
</dbReference>
<evidence type="ECO:0000259" key="10">
    <source>
        <dbReference type="Pfam" id="PF01699"/>
    </source>
</evidence>
<dbReference type="STRING" id="1447883.A0A2B7Y7A1"/>
<evidence type="ECO:0000313" key="11">
    <source>
        <dbReference type="EMBL" id="PGH16923.1"/>
    </source>
</evidence>
<feature type="transmembrane region" description="Helical" evidence="9">
    <location>
        <begin position="207"/>
        <end position="230"/>
    </location>
</feature>
<dbReference type="AlphaFoldDB" id="A0A2B7Y7A1"/>
<sequence length="778" mass="84123">MNEPPDSSPLSKRIRSWLRSGNTDGKDSLPLTNRLPVFSGLNPVCSNNDQTQDGTSHVKSEVRSGSAHITSAADPSTTSRPASPSHNENGDSAGEPEMKGPLGARIYNAAKLILLSRWINCLLVFVPLGIILGAINRSQGHNSSISPTVVFSINAVAIIPLASLLGFATENVASKLGDKIGALLNVTFGNAVELIIFIALVAKEVRIVQASILGSILSNLLLILGMCFLFGGLRFREQLYNPMITQMSASLLSLSVMSLLLPTAFHASFSNVEIADALVVKVSRGTSVILLLVYVLYLLFQLKSHAYIYESTPQHRIDEESHPGVLAGVLNSSPISESSTSRESSDTDVTSGSHRNANRFKKALRRRKHRKSSTTSRNPRTRATQATDPSSLGSRHPTDDVDIVASGDEADTDEARIARQSSAGQAGVVSRDFSKEDSTSKKKQKQKHEKRRHKKEDRPKPEDQDVAQANDPTVAADLAQDSMLDPPDIQAERRVEFAPQNDGAMEGQSRIPLNFSTISSNAVRPRMFSGRSFLSQAQDRPRAELPNSAAEPSRSRPVLRRTTSMPDRFPSPLPPPSIIRPFQPMPYIIPLIQAQNQSDDSDDPRAKQSLSRVSSVILLVVCTGLVAVCAEFLVESIDYLVESTGVSQVFIGLVILPIVGNAAEHITAVTVAGKNKMDLAIGIALGSSIQIAIFVTPLIVLLGWCLNTNMSLHFSLFETASLFVSTFIVSYLVLDGRTNYLEGALLISAYVMIAVAAFFYPSCENLSSASGPRDATNC</sequence>
<dbReference type="InterPro" id="IPR004713">
    <property type="entry name" value="CaH_exchang"/>
</dbReference>
<evidence type="ECO:0000256" key="7">
    <source>
        <dbReference type="ARBA" id="ARBA00023136"/>
    </source>
</evidence>
<dbReference type="FunFam" id="1.20.1420.30:FF:000016">
    <property type="entry name" value="Membrane bound cation transporter"/>
    <property type="match status" value="1"/>
</dbReference>
<keyword evidence="6" id="KW-0406">Ion transport</keyword>
<organism evidence="11 12">
    <name type="scientific">Polytolypa hystricis (strain UAMH7299)</name>
    <dbReference type="NCBI Taxonomy" id="1447883"/>
    <lineage>
        <taxon>Eukaryota</taxon>
        <taxon>Fungi</taxon>
        <taxon>Dikarya</taxon>
        <taxon>Ascomycota</taxon>
        <taxon>Pezizomycotina</taxon>
        <taxon>Eurotiomycetes</taxon>
        <taxon>Eurotiomycetidae</taxon>
        <taxon>Onygenales</taxon>
        <taxon>Onygenales incertae sedis</taxon>
        <taxon>Polytolypa</taxon>
    </lineage>
</organism>
<gene>
    <name evidence="11" type="ORF">AJ80_04991</name>
</gene>
<evidence type="ECO:0000256" key="4">
    <source>
        <dbReference type="ARBA" id="ARBA00022692"/>
    </source>
</evidence>
<feature type="compositionally biased region" description="Polar residues" evidence="8">
    <location>
        <begin position="67"/>
        <end position="87"/>
    </location>
</feature>
<feature type="transmembrane region" description="Helical" evidence="9">
    <location>
        <begin position="646"/>
        <end position="667"/>
    </location>
</feature>
<dbReference type="Pfam" id="PF01699">
    <property type="entry name" value="Na_Ca_ex"/>
    <property type="match status" value="2"/>
</dbReference>
<comment type="similarity">
    <text evidence="2">Belongs to the Ca(2+):cation antiporter (CaCA) (TC 2.A.19) family.</text>
</comment>
<reference evidence="11 12" key="1">
    <citation type="submission" date="2017-10" db="EMBL/GenBank/DDBJ databases">
        <title>Comparative genomics in systemic dimorphic fungi from Ajellomycetaceae.</title>
        <authorList>
            <person name="Munoz J.F."/>
            <person name="Mcewen J.G."/>
            <person name="Clay O.K."/>
            <person name="Cuomo C.A."/>
        </authorList>
    </citation>
    <scope>NUCLEOTIDE SEQUENCE [LARGE SCALE GENOMIC DNA]</scope>
    <source>
        <strain evidence="11 12">UAMH7299</strain>
    </source>
</reference>
<feature type="region of interest" description="Disordered" evidence="8">
    <location>
        <begin position="1"/>
        <end position="97"/>
    </location>
</feature>
<evidence type="ECO:0000256" key="6">
    <source>
        <dbReference type="ARBA" id="ARBA00023065"/>
    </source>
</evidence>
<feature type="compositionally biased region" description="Basic residues" evidence="8">
    <location>
        <begin position="441"/>
        <end position="455"/>
    </location>
</feature>
<dbReference type="PANTHER" id="PTHR31503:SF18">
    <property type="entry name" value="CA(2+)_H(+) EXCHANGER, PUTATIVE (EUROFUNG)-RELATED"/>
    <property type="match status" value="1"/>
</dbReference>
<evidence type="ECO:0000256" key="5">
    <source>
        <dbReference type="ARBA" id="ARBA00022989"/>
    </source>
</evidence>
<feature type="compositionally biased region" description="Low complexity" evidence="8">
    <location>
        <begin position="332"/>
        <end position="351"/>
    </location>
</feature>
<evidence type="ECO:0000313" key="12">
    <source>
        <dbReference type="Proteomes" id="UP000224634"/>
    </source>
</evidence>
<dbReference type="FunFam" id="1.20.1420.30:FF:000011">
    <property type="entry name" value="Vacuolar calcium ion transporter"/>
    <property type="match status" value="1"/>
</dbReference>
<dbReference type="GO" id="GO:0015369">
    <property type="term" value="F:calcium:proton antiporter activity"/>
    <property type="evidence" value="ECO:0007669"/>
    <property type="project" value="UniProtKB-ARBA"/>
</dbReference>
<proteinExistence type="inferred from homology"/>